<comment type="caution">
    <text evidence="7">Lacks conserved residue(s) required for the propagation of feature annotation.</text>
</comment>
<dbReference type="InterPro" id="IPR005103">
    <property type="entry name" value="AA9_LPMO"/>
</dbReference>
<comment type="caution">
    <text evidence="11">The sequence shown here is derived from an EMBL/GenBank/DDBJ whole genome shotgun (WGS) entry which is preliminary data.</text>
</comment>
<evidence type="ECO:0000313" key="12">
    <source>
        <dbReference type="Proteomes" id="UP001629113"/>
    </source>
</evidence>
<comment type="function">
    <text evidence="8">Lytic polysaccharide monooxygenase (LMPO) that depolymerizes crystalline and amorphous polysaccharides via the oxidation of scissile alpha- or beta-(1-4)-glycosidic bonds, yielding C1 and/or C4 oxidation products. Catalysis by LPMOs requires the reduction of the active-site copper from Cu(II) to Cu(I) by a reducing agent and H(2)O(2) or O(2) as a cosubstrate.</text>
</comment>
<gene>
    <name evidence="11" type="ORF">PVAG01_00922</name>
</gene>
<keyword evidence="4 7" id="KW-0147">Chitin-binding</keyword>
<dbReference type="PANTHER" id="PTHR33353">
    <property type="entry name" value="PUTATIVE (AFU_ORTHOLOGUE AFUA_1G12560)-RELATED"/>
    <property type="match status" value="1"/>
</dbReference>
<feature type="region of interest" description="Disordered" evidence="9">
    <location>
        <begin position="251"/>
        <end position="312"/>
    </location>
</feature>
<comment type="catalytic activity">
    <reaction evidence="8">
        <text>[(1-&gt;4)-beta-D-glucosyl]n+m + reduced acceptor + O2 = 4-dehydro-beta-D-glucosyl-[(1-&gt;4)-beta-D-glucosyl]n-1 + [(1-&gt;4)-beta-D-glucosyl]m + acceptor + H2O.</text>
        <dbReference type="EC" id="1.14.99.56"/>
    </reaction>
</comment>
<dbReference type="InterPro" id="IPR036861">
    <property type="entry name" value="Endochitinase-like_sf"/>
</dbReference>
<keyword evidence="6" id="KW-0325">Glycoprotein</keyword>
<keyword evidence="5 7" id="KW-1015">Disulfide bond</keyword>
<evidence type="ECO:0000256" key="4">
    <source>
        <dbReference type="ARBA" id="ARBA00022669"/>
    </source>
</evidence>
<protein>
    <recommendedName>
        <fullName evidence="8">AA9 family lytic polysaccharide monooxygenase</fullName>
        <ecNumber evidence="8">1.14.99.56</ecNumber>
    </recommendedName>
    <alternativeName>
        <fullName evidence="8">Endo-beta-1,4-glucanase</fullName>
    </alternativeName>
    <alternativeName>
        <fullName evidence="8">Glycosyl hydrolase 61 family protein</fullName>
    </alternativeName>
</protein>
<comment type="subcellular location">
    <subcellularLocation>
        <location evidence="2 8">Secreted</location>
    </subcellularLocation>
</comment>
<dbReference type="InterPro" id="IPR001002">
    <property type="entry name" value="Chitin-bd_1"/>
</dbReference>
<keyword evidence="8" id="KW-0119">Carbohydrate metabolism</keyword>
<dbReference type="Gene3D" id="3.30.60.10">
    <property type="entry name" value="Endochitinase-like"/>
    <property type="match status" value="1"/>
</dbReference>
<evidence type="ECO:0000256" key="8">
    <source>
        <dbReference type="RuleBase" id="RU368122"/>
    </source>
</evidence>
<evidence type="ECO:0000256" key="2">
    <source>
        <dbReference type="ARBA" id="ARBA00004613"/>
    </source>
</evidence>
<feature type="domain" description="Chitin-binding type-1" evidence="10">
    <location>
        <begin position="327"/>
        <end position="373"/>
    </location>
</feature>
<keyword evidence="8" id="KW-0136">Cellulose degradation</keyword>
<dbReference type="PROSITE" id="PS50941">
    <property type="entry name" value="CHIT_BIND_I_2"/>
    <property type="match status" value="1"/>
</dbReference>
<dbReference type="CDD" id="cd11618">
    <property type="entry name" value="ChtBD1_1"/>
    <property type="match status" value="1"/>
</dbReference>
<dbReference type="EC" id="1.14.99.56" evidence="8"/>
<evidence type="ECO:0000256" key="1">
    <source>
        <dbReference type="ARBA" id="ARBA00001973"/>
    </source>
</evidence>
<organism evidence="11 12">
    <name type="scientific">Phlyctema vagabunda</name>
    <dbReference type="NCBI Taxonomy" id="108571"/>
    <lineage>
        <taxon>Eukaryota</taxon>
        <taxon>Fungi</taxon>
        <taxon>Dikarya</taxon>
        <taxon>Ascomycota</taxon>
        <taxon>Pezizomycotina</taxon>
        <taxon>Leotiomycetes</taxon>
        <taxon>Helotiales</taxon>
        <taxon>Dermateaceae</taxon>
        <taxon>Phlyctema</taxon>
    </lineage>
</organism>
<dbReference type="EMBL" id="JBFCZG010000001">
    <property type="protein sequence ID" value="KAL3427413.1"/>
    <property type="molecule type" value="Genomic_DNA"/>
</dbReference>
<name>A0ABR4PVN4_9HELO</name>
<evidence type="ECO:0000256" key="9">
    <source>
        <dbReference type="SAM" id="MobiDB-lite"/>
    </source>
</evidence>
<proteinExistence type="predicted"/>
<dbReference type="PANTHER" id="PTHR33353:SF32">
    <property type="entry name" value="ENDO-BETA-1,4-GLUCANASE D"/>
    <property type="match status" value="1"/>
</dbReference>
<keyword evidence="12" id="KW-1185">Reference proteome</keyword>
<dbReference type="Proteomes" id="UP001629113">
    <property type="component" value="Unassembled WGS sequence"/>
</dbReference>
<evidence type="ECO:0000259" key="10">
    <source>
        <dbReference type="PROSITE" id="PS50941"/>
    </source>
</evidence>
<evidence type="ECO:0000256" key="7">
    <source>
        <dbReference type="PROSITE-ProRule" id="PRU00261"/>
    </source>
</evidence>
<comment type="cofactor">
    <cofactor evidence="1">
        <name>Cu(2+)</name>
        <dbReference type="ChEBI" id="CHEBI:29036"/>
    </cofactor>
</comment>
<keyword evidence="3 8" id="KW-0964">Secreted</keyword>
<feature type="compositionally biased region" description="Low complexity" evidence="9">
    <location>
        <begin position="288"/>
        <end position="306"/>
    </location>
</feature>
<keyword evidence="8" id="KW-0624">Polysaccharide degradation</keyword>
<feature type="disulfide bond" evidence="7">
    <location>
        <begin position="346"/>
        <end position="360"/>
    </location>
</feature>
<reference evidence="11 12" key="1">
    <citation type="submission" date="2024-06" db="EMBL/GenBank/DDBJ databases">
        <title>Complete genome of Phlyctema vagabunda strain 19-DSS-EL-015.</title>
        <authorList>
            <person name="Fiorenzani C."/>
        </authorList>
    </citation>
    <scope>NUCLEOTIDE SEQUENCE [LARGE SCALE GENOMIC DNA]</scope>
    <source>
        <strain evidence="11 12">19-DSS-EL-015</strain>
    </source>
</reference>
<evidence type="ECO:0000313" key="11">
    <source>
        <dbReference type="EMBL" id="KAL3427413.1"/>
    </source>
</evidence>
<evidence type="ECO:0000256" key="5">
    <source>
        <dbReference type="ARBA" id="ARBA00023157"/>
    </source>
</evidence>
<dbReference type="InterPro" id="IPR049892">
    <property type="entry name" value="AA9"/>
</dbReference>
<comment type="domain">
    <text evidence="8">Has a modular structure: an endo-beta-1,4-glucanase catalytic module at the N-terminus, a linker rich in serines and threonines, and a C-terminal carbohydrate-binding module (CBM).</text>
</comment>
<evidence type="ECO:0000256" key="3">
    <source>
        <dbReference type="ARBA" id="ARBA00022525"/>
    </source>
</evidence>
<accession>A0ABR4PVN4</accession>
<dbReference type="Gene3D" id="2.70.50.70">
    <property type="match status" value="1"/>
</dbReference>
<dbReference type="Pfam" id="PF03443">
    <property type="entry name" value="AA9"/>
    <property type="match status" value="1"/>
</dbReference>
<feature type="compositionally biased region" description="Polar residues" evidence="9">
    <location>
        <begin position="254"/>
        <end position="274"/>
    </location>
</feature>
<sequence>MKAVSSATTDGAAGDGWFKIWEEGYDSATSQWCTEKLIQNNGFLSVNVPSDLAGGYYLVRPELLALQDADKSPPNPQFYVGCAQIFLKSTATAVPADTVSIPGHVDISNPSLLFNVYQPQFPYPLFGPAVYTSASSQSKVASVAQATTQSEGLLPADVILTNANWWATELEPYSTQDGCWNASKTCWAENQVCYDTAPPTGSKNCKIWEAKCQAINDACSANDFNGPPNAGTNLEPAAQTYDSIPAAQVVPGQDQASAPVSETPESTSVASPAPTTAVEAPQPTSVNEPAATTTEVPTTTSGAETPTETEDTECEADLPQATAVSEDATCGGYTGLTCLGSNFGNCCSYAGWCGSSSEYCGDGCQSDFGSCGASAERRDTSRGRFIRSHARHRHV</sequence>
<evidence type="ECO:0000256" key="6">
    <source>
        <dbReference type="ARBA" id="ARBA00023180"/>
    </source>
</evidence>
<dbReference type="SUPFAM" id="SSF57016">
    <property type="entry name" value="Plant lectins/antimicrobial peptides"/>
    <property type="match status" value="1"/>
</dbReference>